<feature type="domain" description="VTT" evidence="7">
    <location>
        <begin position="73"/>
        <end position="188"/>
    </location>
</feature>
<dbReference type="InterPro" id="IPR015414">
    <property type="entry name" value="TMEM64"/>
</dbReference>
<dbReference type="Pfam" id="PF09335">
    <property type="entry name" value="VTT_dom"/>
    <property type="match status" value="1"/>
</dbReference>
<reference evidence="8 9" key="1">
    <citation type="submission" date="2024-03" db="EMBL/GenBank/DDBJ databases">
        <title>Community enrichment and isolation of bacterial strains for fucoidan degradation.</title>
        <authorList>
            <person name="Sichert A."/>
        </authorList>
    </citation>
    <scope>NUCLEOTIDE SEQUENCE [LARGE SCALE GENOMIC DNA]</scope>
    <source>
        <strain evidence="8 9">AS12</strain>
    </source>
</reference>
<evidence type="ECO:0000256" key="4">
    <source>
        <dbReference type="ARBA" id="ARBA00022989"/>
    </source>
</evidence>
<proteinExistence type="inferred from homology"/>
<dbReference type="Proteomes" id="UP001461163">
    <property type="component" value="Unassembled WGS sequence"/>
</dbReference>
<keyword evidence="9" id="KW-1185">Reference proteome</keyword>
<sequence>MYQKICSLFASKALQKGLLFLLVCAILGSLISTLPLFDTFNRQWVDSTIRNNGVLGVGYFMMFSAGAMAIGCPRQVMAFLGGYAFGFMQGTLLSVAGALIGCMLCFFISRFLLRPFIKRHYAQRILRVNDFLKDKPMTKTIVIRLLPAGNNLLTNILAGVTDVKARHFLTGSAIGYIPQMAIFALMGKGIVVLSIWKIGLSVLLFCISTALSVRLYKQYKHSKLIQSTAASAVSESVRA</sequence>
<dbReference type="EMBL" id="JBBMQS010000007">
    <property type="protein sequence ID" value="MEM5498330.1"/>
    <property type="molecule type" value="Genomic_DNA"/>
</dbReference>
<feature type="transmembrane region" description="Helical" evidence="6">
    <location>
        <begin position="173"/>
        <end position="192"/>
    </location>
</feature>
<keyword evidence="3 6" id="KW-0812">Transmembrane</keyword>
<keyword evidence="4 6" id="KW-1133">Transmembrane helix</keyword>
<evidence type="ECO:0000256" key="2">
    <source>
        <dbReference type="ARBA" id="ARBA00022475"/>
    </source>
</evidence>
<evidence type="ECO:0000313" key="9">
    <source>
        <dbReference type="Proteomes" id="UP001461163"/>
    </source>
</evidence>
<keyword evidence="5 6" id="KW-0472">Membrane</keyword>
<comment type="subcellular location">
    <subcellularLocation>
        <location evidence="1 6">Cell membrane</location>
        <topology evidence="1 6">Multi-pass membrane protein</topology>
    </subcellularLocation>
</comment>
<name>A0ABU9SWS5_9ALTE</name>
<gene>
    <name evidence="8" type="ORF">WNY77_13050</name>
</gene>
<evidence type="ECO:0000259" key="7">
    <source>
        <dbReference type="Pfam" id="PF09335"/>
    </source>
</evidence>
<dbReference type="RefSeq" id="WP_342881958.1">
    <property type="nucleotide sequence ID" value="NZ_JBBMQS010000007.1"/>
</dbReference>
<dbReference type="InterPro" id="IPR032816">
    <property type="entry name" value="VTT_dom"/>
</dbReference>
<feature type="transmembrane region" description="Helical" evidence="6">
    <location>
        <begin position="91"/>
        <end position="113"/>
    </location>
</feature>
<comment type="caution">
    <text evidence="8">The sequence shown here is derived from an EMBL/GenBank/DDBJ whole genome shotgun (WGS) entry which is preliminary data.</text>
</comment>
<organism evidence="8 9">
    <name type="scientific">Paraglaciecola mesophila</name>
    <dbReference type="NCBI Taxonomy" id="197222"/>
    <lineage>
        <taxon>Bacteria</taxon>
        <taxon>Pseudomonadati</taxon>
        <taxon>Pseudomonadota</taxon>
        <taxon>Gammaproteobacteria</taxon>
        <taxon>Alteromonadales</taxon>
        <taxon>Alteromonadaceae</taxon>
        <taxon>Paraglaciecola</taxon>
    </lineage>
</organism>
<evidence type="ECO:0000256" key="5">
    <source>
        <dbReference type="ARBA" id="ARBA00023136"/>
    </source>
</evidence>
<feature type="transmembrane region" description="Helical" evidence="6">
    <location>
        <begin position="198"/>
        <end position="216"/>
    </location>
</feature>
<feature type="transmembrane region" description="Helical" evidence="6">
    <location>
        <begin position="17"/>
        <end position="37"/>
    </location>
</feature>
<evidence type="ECO:0000313" key="8">
    <source>
        <dbReference type="EMBL" id="MEM5498330.1"/>
    </source>
</evidence>
<feature type="transmembrane region" description="Helical" evidence="6">
    <location>
        <begin position="49"/>
        <end position="71"/>
    </location>
</feature>
<accession>A0ABU9SWS5</accession>
<keyword evidence="2 6" id="KW-1003">Cell membrane</keyword>
<evidence type="ECO:0000256" key="3">
    <source>
        <dbReference type="ARBA" id="ARBA00022692"/>
    </source>
</evidence>
<evidence type="ECO:0000256" key="6">
    <source>
        <dbReference type="RuleBase" id="RU366058"/>
    </source>
</evidence>
<protein>
    <recommendedName>
        <fullName evidence="6">TVP38/TMEM64 family membrane protein</fullName>
    </recommendedName>
</protein>
<comment type="similarity">
    <text evidence="6">Belongs to the TVP38/TMEM64 family.</text>
</comment>
<evidence type="ECO:0000256" key="1">
    <source>
        <dbReference type="ARBA" id="ARBA00004651"/>
    </source>
</evidence>
<dbReference type="PANTHER" id="PTHR12677">
    <property type="entry name" value="GOLGI APPARATUS MEMBRANE PROTEIN TVP38-RELATED"/>
    <property type="match status" value="1"/>
</dbReference>
<dbReference type="PANTHER" id="PTHR12677:SF59">
    <property type="entry name" value="GOLGI APPARATUS MEMBRANE PROTEIN TVP38-RELATED"/>
    <property type="match status" value="1"/>
</dbReference>